<keyword evidence="1" id="KW-1133">Transmembrane helix</keyword>
<proteinExistence type="predicted"/>
<feature type="transmembrane region" description="Helical" evidence="1">
    <location>
        <begin position="12"/>
        <end position="27"/>
    </location>
</feature>
<dbReference type="WBParaSite" id="Hba_08544">
    <property type="protein sequence ID" value="Hba_08544"/>
    <property type="gene ID" value="Hba_08544"/>
</dbReference>
<evidence type="ECO:0000313" key="2">
    <source>
        <dbReference type="Proteomes" id="UP000095283"/>
    </source>
</evidence>
<reference evidence="3" key="1">
    <citation type="submission" date="2016-11" db="UniProtKB">
        <authorList>
            <consortium name="WormBaseParasite"/>
        </authorList>
    </citation>
    <scope>IDENTIFICATION</scope>
</reference>
<keyword evidence="1" id="KW-0812">Transmembrane</keyword>
<keyword evidence="1" id="KW-0472">Membrane</keyword>
<accession>A0A1I7WTU2</accession>
<dbReference type="AlphaFoldDB" id="A0A1I7WTU2"/>
<organism evidence="2 3">
    <name type="scientific">Heterorhabditis bacteriophora</name>
    <name type="common">Entomopathogenic nematode worm</name>
    <dbReference type="NCBI Taxonomy" id="37862"/>
    <lineage>
        <taxon>Eukaryota</taxon>
        <taxon>Metazoa</taxon>
        <taxon>Ecdysozoa</taxon>
        <taxon>Nematoda</taxon>
        <taxon>Chromadorea</taxon>
        <taxon>Rhabditida</taxon>
        <taxon>Rhabditina</taxon>
        <taxon>Rhabditomorpha</taxon>
        <taxon>Strongyloidea</taxon>
        <taxon>Heterorhabditidae</taxon>
        <taxon>Heterorhabditis</taxon>
    </lineage>
</organism>
<evidence type="ECO:0000256" key="1">
    <source>
        <dbReference type="SAM" id="Phobius"/>
    </source>
</evidence>
<protein>
    <submittedName>
        <fullName evidence="3">Uncharacterized protein</fullName>
    </submittedName>
</protein>
<evidence type="ECO:0000313" key="3">
    <source>
        <dbReference type="WBParaSite" id="Hba_08544"/>
    </source>
</evidence>
<keyword evidence="2" id="KW-1185">Reference proteome</keyword>
<dbReference type="Proteomes" id="UP000095283">
    <property type="component" value="Unplaced"/>
</dbReference>
<name>A0A1I7WTU2_HETBA</name>
<sequence>MYFNSQCKYLKYISIVHIIFYMILKQFKKTRLMKWIKIEKCHFLLVTQWLSNQLFTREELCKITRKIFWNSFLGNISSEFLKVLEDRTTVLRKQLLTIVTDD</sequence>